<dbReference type="Pfam" id="PF05437">
    <property type="entry name" value="AzlD"/>
    <property type="match status" value="1"/>
</dbReference>
<dbReference type="EMBL" id="JBHTOC010000004">
    <property type="protein sequence ID" value="MFD1429369.1"/>
    <property type="molecule type" value="Genomic_DNA"/>
</dbReference>
<keyword evidence="1" id="KW-0472">Membrane</keyword>
<keyword evidence="1" id="KW-0812">Transmembrane</keyword>
<dbReference type="InterPro" id="IPR008407">
    <property type="entry name" value="Brnchd-chn_aa_trnsp_AzlD"/>
</dbReference>
<comment type="caution">
    <text evidence="2">The sequence shown here is derived from an EMBL/GenBank/DDBJ whole genome shotgun (WGS) entry which is preliminary data.</text>
</comment>
<feature type="transmembrane region" description="Helical" evidence="1">
    <location>
        <begin position="36"/>
        <end position="54"/>
    </location>
</feature>
<accession>A0ABW4CHA2</accession>
<evidence type="ECO:0000256" key="1">
    <source>
        <dbReference type="SAM" id="Phobius"/>
    </source>
</evidence>
<organism evidence="2 3">
    <name type="scientific">Lacticaseibacillus mingshuiensis</name>
    <dbReference type="NCBI Taxonomy" id="2799574"/>
    <lineage>
        <taxon>Bacteria</taxon>
        <taxon>Bacillati</taxon>
        <taxon>Bacillota</taxon>
        <taxon>Bacilli</taxon>
        <taxon>Lactobacillales</taxon>
        <taxon>Lactobacillaceae</taxon>
        <taxon>Lacticaseibacillus</taxon>
    </lineage>
</organism>
<feature type="transmembrane region" description="Helical" evidence="1">
    <location>
        <begin position="6"/>
        <end position="27"/>
    </location>
</feature>
<name>A0ABW4CHA2_9LACO</name>
<sequence>MTDGKLLVTILLCGLATWLLRVTPFVLVKAARLPKWLLSFLSFVPVAILAAIFAEELLVYHPGAWPTLNVENTLAALPAIVAAIVSKSLLVTVVVGVAAMAVVRLLGWG</sequence>
<feature type="transmembrane region" description="Helical" evidence="1">
    <location>
        <begin position="74"/>
        <end position="103"/>
    </location>
</feature>
<gene>
    <name evidence="2" type="ORF">ACFQ4P_03780</name>
</gene>
<evidence type="ECO:0000313" key="2">
    <source>
        <dbReference type="EMBL" id="MFD1429369.1"/>
    </source>
</evidence>
<keyword evidence="3" id="KW-1185">Reference proteome</keyword>
<evidence type="ECO:0000313" key="3">
    <source>
        <dbReference type="Proteomes" id="UP001597196"/>
    </source>
</evidence>
<reference evidence="3" key="1">
    <citation type="journal article" date="2019" name="Int. J. Syst. Evol. Microbiol.">
        <title>The Global Catalogue of Microorganisms (GCM) 10K type strain sequencing project: providing services to taxonomists for standard genome sequencing and annotation.</title>
        <authorList>
            <consortium name="The Broad Institute Genomics Platform"/>
            <consortium name="The Broad Institute Genome Sequencing Center for Infectious Disease"/>
            <person name="Wu L."/>
            <person name="Ma J."/>
        </authorList>
    </citation>
    <scope>NUCLEOTIDE SEQUENCE [LARGE SCALE GENOMIC DNA]</scope>
    <source>
        <strain evidence="3">CCM 8980</strain>
    </source>
</reference>
<dbReference type="Proteomes" id="UP001597196">
    <property type="component" value="Unassembled WGS sequence"/>
</dbReference>
<keyword evidence="1" id="KW-1133">Transmembrane helix</keyword>
<proteinExistence type="predicted"/>
<dbReference type="RefSeq" id="WP_203626293.1">
    <property type="nucleotide sequence ID" value="NZ_BOLQ01000003.1"/>
</dbReference>
<protein>
    <submittedName>
        <fullName evidence="2">AzlD domain-containing protein</fullName>
    </submittedName>
</protein>